<accession>A0A975A1T2</accession>
<feature type="transmembrane region" description="Helical" evidence="1">
    <location>
        <begin position="21"/>
        <end position="41"/>
    </location>
</feature>
<evidence type="ECO:0000313" key="3">
    <source>
        <dbReference type="Proteomes" id="UP000662783"/>
    </source>
</evidence>
<protein>
    <submittedName>
        <fullName evidence="2">Uncharacterized protein</fullName>
    </submittedName>
</protein>
<proteinExistence type="predicted"/>
<feature type="transmembrane region" description="Helical" evidence="1">
    <location>
        <begin position="47"/>
        <end position="69"/>
    </location>
</feature>
<reference evidence="2" key="1">
    <citation type="submission" date="2021-02" db="EMBL/GenBank/DDBJ databases">
        <title>Fulvivirga sp. S481 isolated from sea water.</title>
        <authorList>
            <person name="Bae S.S."/>
            <person name="Baek K."/>
        </authorList>
    </citation>
    <scope>NUCLEOTIDE SEQUENCE</scope>
    <source>
        <strain evidence="2">S481</strain>
    </source>
</reference>
<dbReference type="Proteomes" id="UP000662783">
    <property type="component" value="Chromosome"/>
</dbReference>
<dbReference type="KEGG" id="fuv:JR347_06240"/>
<name>A0A975A1T2_9BACT</name>
<dbReference type="AlphaFoldDB" id="A0A975A1T2"/>
<keyword evidence="3" id="KW-1185">Reference proteome</keyword>
<evidence type="ECO:0000256" key="1">
    <source>
        <dbReference type="SAM" id="Phobius"/>
    </source>
</evidence>
<keyword evidence="1" id="KW-0472">Membrane</keyword>
<keyword evidence="1" id="KW-1133">Transmembrane helix</keyword>
<gene>
    <name evidence="2" type="ORF">JR347_06240</name>
</gene>
<organism evidence="2 3">
    <name type="scientific">Fulvivirga lutea</name>
    <dbReference type="NCBI Taxonomy" id="2810512"/>
    <lineage>
        <taxon>Bacteria</taxon>
        <taxon>Pseudomonadati</taxon>
        <taxon>Bacteroidota</taxon>
        <taxon>Cytophagia</taxon>
        <taxon>Cytophagales</taxon>
        <taxon>Fulvivirgaceae</taxon>
        <taxon>Fulvivirga</taxon>
    </lineage>
</organism>
<dbReference type="RefSeq" id="WP_205723190.1">
    <property type="nucleotide sequence ID" value="NZ_CP070608.1"/>
</dbReference>
<keyword evidence="1" id="KW-0812">Transmembrane</keyword>
<evidence type="ECO:0000313" key="2">
    <source>
        <dbReference type="EMBL" id="QSE98676.1"/>
    </source>
</evidence>
<sequence>MIDSSQLKNRTFIEYLSGIKKAVLFFVAICLTIIIPLWSSIDLESNLVNLLFLSIFWIGIILWIIYLLYAQHKRLIKDLKETGVYRFLTQHGFKILETSNGWNYIITISGKYQNARINIVLDYEKGNLWHKYYLYLEGLTKLEKKQIHQYPKTIKLTKNDTILSDLKYHLEIFATQLNEVNPDFKS</sequence>
<dbReference type="EMBL" id="CP070608">
    <property type="protein sequence ID" value="QSE98676.1"/>
    <property type="molecule type" value="Genomic_DNA"/>
</dbReference>